<feature type="region of interest" description="Disordered" evidence="2">
    <location>
        <begin position="30"/>
        <end position="51"/>
    </location>
</feature>
<proteinExistence type="predicted"/>
<evidence type="ECO:0000313" key="3">
    <source>
        <dbReference type="EMBL" id="MBB5070879.1"/>
    </source>
</evidence>
<reference evidence="3 4" key="1">
    <citation type="submission" date="2020-08" db="EMBL/GenBank/DDBJ databases">
        <title>Sequencing the genomes of 1000 actinobacteria strains.</title>
        <authorList>
            <person name="Klenk H.-P."/>
        </authorList>
    </citation>
    <scope>NUCLEOTIDE SEQUENCE [LARGE SCALE GENOMIC DNA]</scope>
    <source>
        <strain evidence="3 4">DSM 45582</strain>
    </source>
</reference>
<dbReference type="Proteomes" id="UP000580474">
    <property type="component" value="Unassembled WGS sequence"/>
</dbReference>
<name>A0A840NNM0_9PSEU</name>
<dbReference type="RefSeq" id="WP_246456994.1">
    <property type="nucleotide sequence ID" value="NZ_JACHIV010000001.1"/>
</dbReference>
<dbReference type="Gene3D" id="1.10.150.130">
    <property type="match status" value="1"/>
</dbReference>
<dbReference type="SUPFAM" id="SSF56349">
    <property type="entry name" value="DNA breaking-rejoining enzymes"/>
    <property type="match status" value="1"/>
</dbReference>
<dbReference type="EMBL" id="JACHIV010000001">
    <property type="protein sequence ID" value="MBB5070879.1"/>
    <property type="molecule type" value="Genomic_DNA"/>
</dbReference>
<dbReference type="InterPro" id="IPR011010">
    <property type="entry name" value="DNA_brk_join_enz"/>
</dbReference>
<protein>
    <submittedName>
        <fullName evidence="3">Uncharacterized protein</fullName>
    </submittedName>
</protein>
<dbReference type="AlphaFoldDB" id="A0A840NNM0"/>
<dbReference type="InterPro" id="IPR010998">
    <property type="entry name" value="Integrase_recombinase_N"/>
</dbReference>
<accession>A0A840NNM0</accession>
<keyword evidence="1" id="KW-0238">DNA-binding</keyword>
<feature type="compositionally biased region" description="Basic and acidic residues" evidence="2">
    <location>
        <begin position="102"/>
        <end position="111"/>
    </location>
</feature>
<dbReference type="GO" id="GO:0003677">
    <property type="term" value="F:DNA binding"/>
    <property type="evidence" value="ECO:0007669"/>
    <property type="project" value="UniProtKB-KW"/>
</dbReference>
<feature type="region of interest" description="Disordered" evidence="2">
    <location>
        <begin position="81"/>
        <end position="111"/>
    </location>
</feature>
<sequence length="111" mass="12075">MGNSTVRQIHAILSGTLDAAQRWDWISSNPARIARKPKQKRPEPDPPTPAEAARLSERAFEMDDDWGTLVWLAMGRGVHGDGVARGEQGKRLGGGRGVRASGELRTDEKCG</sequence>
<evidence type="ECO:0000256" key="2">
    <source>
        <dbReference type="SAM" id="MobiDB-lite"/>
    </source>
</evidence>
<feature type="compositionally biased region" description="Basic and acidic residues" evidence="2">
    <location>
        <begin position="81"/>
        <end position="90"/>
    </location>
</feature>
<organism evidence="3 4">
    <name type="scientific">Saccharopolyspora gloriosae</name>
    <dbReference type="NCBI Taxonomy" id="455344"/>
    <lineage>
        <taxon>Bacteria</taxon>
        <taxon>Bacillati</taxon>
        <taxon>Actinomycetota</taxon>
        <taxon>Actinomycetes</taxon>
        <taxon>Pseudonocardiales</taxon>
        <taxon>Pseudonocardiaceae</taxon>
        <taxon>Saccharopolyspora</taxon>
    </lineage>
</organism>
<evidence type="ECO:0000313" key="4">
    <source>
        <dbReference type="Proteomes" id="UP000580474"/>
    </source>
</evidence>
<gene>
    <name evidence="3" type="ORF">BJ969_003967</name>
</gene>
<comment type="caution">
    <text evidence="3">The sequence shown here is derived from an EMBL/GenBank/DDBJ whole genome shotgun (WGS) entry which is preliminary data.</text>
</comment>
<keyword evidence="4" id="KW-1185">Reference proteome</keyword>
<evidence type="ECO:0000256" key="1">
    <source>
        <dbReference type="ARBA" id="ARBA00023125"/>
    </source>
</evidence>